<reference evidence="1" key="1">
    <citation type="submission" date="2020-01" db="EMBL/GenBank/DDBJ databases">
        <authorList>
            <person name="Meier V. D."/>
            <person name="Meier V D."/>
        </authorList>
    </citation>
    <scope>NUCLEOTIDE SEQUENCE</scope>
    <source>
        <strain evidence="1">HLG_WM_MAG_09</strain>
    </source>
</reference>
<gene>
    <name evidence="1" type="ORF">HELGO_WM21973</name>
</gene>
<dbReference type="EMBL" id="CACVAT010000511">
    <property type="protein sequence ID" value="CAA6829274.1"/>
    <property type="molecule type" value="Genomic_DNA"/>
</dbReference>
<name>A0A6S6UH79_9GAMM</name>
<sequence>MNANEALLRLFVDGLFPQMDCPQCENTFLTNVYSADCSGGERELTFQCQRCKALLLPDAPEGADFVLLEKRALGLEYFCDAIHTYPLKNVPYTRRIGVLSDDDEILPFSTVKLFTNEEPDYRMIYMMERLEHLPDEEGAFFSEHIYGFDWQNESVRQGLLEQIAERYKPELATDIRFLCRYFREHGEYLSWDLHGDNLMRRPLTGEIVVMDPFVVIN</sequence>
<dbReference type="AlphaFoldDB" id="A0A6S6UH79"/>
<evidence type="ECO:0000313" key="1">
    <source>
        <dbReference type="EMBL" id="CAA6829274.1"/>
    </source>
</evidence>
<organism evidence="1">
    <name type="scientific">uncultured Thiotrichaceae bacterium</name>
    <dbReference type="NCBI Taxonomy" id="298394"/>
    <lineage>
        <taxon>Bacteria</taxon>
        <taxon>Pseudomonadati</taxon>
        <taxon>Pseudomonadota</taxon>
        <taxon>Gammaproteobacteria</taxon>
        <taxon>Thiotrichales</taxon>
        <taxon>Thiotrichaceae</taxon>
        <taxon>environmental samples</taxon>
    </lineage>
</organism>
<protein>
    <submittedName>
        <fullName evidence="1">Uncharacterized protein</fullName>
    </submittedName>
</protein>
<accession>A0A6S6UH79</accession>
<proteinExistence type="predicted"/>